<dbReference type="InterPro" id="IPR004681">
    <property type="entry name" value="TRAP_DctM"/>
</dbReference>
<feature type="transmembrane region" description="Helical" evidence="8">
    <location>
        <begin position="466"/>
        <end position="492"/>
    </location>
</feature>
<evidence type="ECO:0000259" key="9">
    <source>
        <dbReference type="Pfam" id="PF06808"/>
    </source>
</evidence>
<keyword evidence="11" id="KW-1185">Reference proteome</keyword>
<keyword evidence="3 7" id="KW-0997">Cell inner membrane</keyword>
<feature type="transmembrane region" description="Helical" evidence="8">
    <location>
        <begin position="103"/>
        <end position="134"/>
    </location>
</feature>
<keyword evidence="5 8" id="KW-1133">Transmembrane helix</keyword>
<evidence type="ECO:0000313" key="11">
    <source>
        <dbReference type="Proteomes" id="UP000253941"/>
    </source>
</evidence>
<organism evidence="10 11">
    <name type="scientific">Ferruginivarius sediminum</name>
    <dbReference type="NCBI Taxonomy" id="2661937"/>
    <lineage>
        <taxon>Bacteria</taxon>
        <taxon>Pseudomonadati</taxon>
        <taxon>Pseudomonadota</taxon>
        <taxon>Alphaproteobacteria</taxon>
        <taxon>Rhodospirillales</taxon>
        <taxon>Rhodospirillaceae</taxon>
        <taxon>Ferruginivarius</taxon>
    </lineage>
</organism>
<protein>
    <submittedName>
        <fullName evidence="10">Tripartite transporter</fullName>
    </submittedName>
</protein>
<feature type="transmembrane region" description="Helical" evidence="8">
    <location>
        <begin position="242"/>
        <end position="268"/>
    </location>
</feature>
<dbReference type="PANTHER" id="PTHR33362:SF7">
    <property type="entry name" value="SLL1103 PROTEIN"/>
    <property type="match status" value="1"/>
</dbReference>
<evidence type="ECO:0000256" key="2">
    <source>
        <dbReference type="ARBA" id="ARBA00022475"/>
    </source>
</evidence>
<feature type="transmembrane region" description="Helical" evidence="8">
    <location>
        <begin position="426"/>
        <end position="459"/>
    </location>
</feature>
<feature type="transmembrane region" description="Helical" evidence="8">
    <location>
        <begin position="313"/>
        <end position="333"/>
    </location>
</feature>
<dbReference type="GO" id="GO:0022857">
    <property type="term" value="F:transmembrane transporter activity"/>
    <property type="evidence" value="ECO:0007669"/>
    <property type="project" value="UniProtKB-UniRule"/>
</dbReference>
<comment type="function">
    <text evidence="7">Part of the tripartite ATP-independent periplasmic (TRAP) transport system.</text>
</comment>
<gene>
    <name evidence="10" type="ORF">DRB17_16995</name>
</gene>
<keyword evidence="7" id="KW-0813">Transport</keyword>
<dbReference type="Proteomes" id="UP000253941">
    <property type="component" value="Unassembled WGS sequence"/>
</dbReference>
<evidence type="ECO:0000256" key="3">
    <source>
        <dbReference type="ARBA" id="ARBA00022519"/>
    </source>
</evidence>
<dbReference type="Pfam" id="PF06808">
    <property type="entry name" value="DctM"/>
    <property type="match status" value="2"/>
</dbReference>
<sequence>MLADILDILMFVTVCGFLLAGFPVAFTLAGTALLFALVGVGAGVFDMSFFGALPSRIYGSAMTNQVLIAVPLFVFMGVMLERSKVAEELLETMGKLFGQLRGGLGISVAVVGALMAASTGIVGATVVTMGLLSLPTMLRRGYDQKLACGSICAAGTLGQIIPPSIILVLLGDQIAIAYVDAQRAIGNWSPEPVSVGDLFAGALLPGLMLVGLYIGYQALVAWLRPESSPPMPREETEVGVALWLKVLNALVPPIVLIVAVLGSILAGVATPTEAASVGAVGAILLAGIRLGESGAAVPTGGITRVLDRGTPRPIILAAASLVVLIVLQATMDLRVKRDVIPVGDWVGIVIAAIACMVLVYGLVVALSRVHRNRVLTAVTRSTMQITAMVFVILIGAAVFSLVFRGLGGDELVHAALTGLPGGDAAAILTVMAVMFVLGFFLDFIEITFVVVPMVAPVLLQSDISPIWLGVMMAMNLQTSFLTPPFGFALFYLRGVAPKEVATTAIYRGAIPFVIIQIVGMLLLALFPGLATWLPSLVFG</sequence>
<proteinExistence type="predicted"/>
<dbReference type="PANTHER" id="PTHR33362">
    <property type="entry name" value="SIALIC ACID TRAP TRANSPORTER PERMEASE PROTEIN SIAT-RELATED"/>
    <property type="match status" value="1"/>
</dbReference>
<evidence type="ECO:0000256" key="4">
    <source>
        <dbReference type="ARBA" id="ARBA00022692"/>
    </source>
</evidence>
<feature type="transmembrane region" description="Helical" evidence="8">
    <location>
        <begin position="387"/>
        <end position="406"/>
    </location>
</feature>
<name>A0A369T904_9PROT</name>
<accession>A0A369T904</accession>
<feature type="transmembrane region" description="Helical" evidence="8">
    <location>
        <begin position="345"/>
        <end position="366"/>
    </location>
</feature>
<evidence type="ECO:0000256" key="5">
    <source>
        <dbReference type="ARBA" id="ARBA00022989"/>
    </source>
</evidence>
<evidence type="ECO:0000313" key="10">
    <source>
        <dbReference type="EMBL" id="RDD60647.1"/>
    </source>
</evidence>
<evidence type="ECO:0000256" key="1">
    <source>
        <dbReference type="ARBA" id="ARBA00004429"/>
    </source>
</evidence>
<evidence type="ECO:0000256" key="8">
    <source>
        <dbReference type="SAM" id="Phobius"/>
    </source>
</evidence>
<feature type="transmembrane region" description="Helical" evidence="8">
    <location>
        <begin position="146"/>
        <end position="170"/>
    </location>
</feature>
<keyword evidence="6 8" id="KW-0472">Membrane</keyword>
<feature type="transmembrane region" description="Helical" evidence="8">
    <location>
        <begin position="274"/>
        <end position="292"/>
    </location>
</feature>
<dbReference type="EMBL" id="QPMH01000022">
    <property type="protein sequence ID" value="RDD60647.1"/>
    <property type="molecule type" value="Genomic_DNA"/>
</dbReference>
<evidence type="ECO:0000256" key="7">
    <source>
        <dbReference type="RuleBase" id="RU369079"/>
    </source>
</evidence>
<evidence type="ECO:0000256" key="6">
    <source>
        <dbReference type="ARBA" id="ARBA00023136"/>
    </source>
</evidence>
<dbReference type="RefSeq" id="WP_114583424.1">
    <property type="nucleotide sequence ID" value="NZ_QPMH01000022.1"/>
</dbReference>
<dbReference type="AlphaFoldDB" id="A0A369T904"/>
<feature type="transmembrane region" description="Helical" evidence="8">
    <location>
        <begin position="198"/>
        <end position="222"/>
    </location>
</feature>
<feature type="domain" description="TRAP C4-dicarboxylate transport system permease DctM subunit" evidence="9">
    <location>
        <begin position="11"/>
        <end position="365"/>
    </location>
</feature>
<feature type="transmembrane region" description="Helical" evidence="8">
    <location>
        <begin position="65"/>
        <end position="83"/>
    </location>
</feature>
<feature type="domain" description="TRAP C4-dicarboxylate transport system permease DctM subunit" evidence="9">
    <location>
        <begin position="367"/>
        <end position="529"/>
    </location>
</feature>
<comment type="caution">
    <text evidence="10">The sequence shown here is derived from an EMBL/GenBank/DDBJ whole genome shotgun (WGS) entry which is preliminary data.</text>
</comment>
<keyword evidence="4 8" id="KW-0812">Transmembrane</keyword>
<feature type="transmembrane region" description="Helical" evidence="8">
    <location>
        <begin position="32"/>
        <end position="53"/>
    </location>
</feature>
<reference evidence="10 11" key="1">
    <citation type="submission" date="2018-07" db="EMBL/GenBank/DDBJ databases">
        <title>Venubactetium sediminum gen. nov., sp. nov., isolated from a marine solar saltern.</title>
        <authorList>
            <person name="Wang S."/>
        </authorList>
    </citation>
    <scope>NUCLEOTIDE SEQUENCE [LARGE SCALE GENOMIC DNA]</scope>
    <source>
        <strain evidence="10 11">WD2A32</strain>
    </source>
</reference>
<dbReference type="GO" id="GO:0005886">
    <property type="term" value="C:plasma membrane"/>
    <property type="evidence" value="ECO:0007669"/>
    <property type="project" value="UniProtKB-SubCell"/>
</dbReference>
<feature type="transmembrane region" description="Helical" evidence="8">
    <location>
        <begin position="504"/>
        <end position="526"/>
    </location>
</feature>
<dbReference type="InterPro" id="IPR010656">
    <property type="entry name" value="DctM"/>
</dbReference>
<feature type="transmembrane region" description="Helical" evidence="8">
    <location>
        <begin position="7"/>
        <end position="26"/>
    </location>
</feature>
<keyword evidence="2" id="KW-1003">Cell membrane</keyword>
<comment type="subcellular location">
    <subcellularLocation>
        <location evidence="1 7">Cell inner membrane</location>
        <topology evidence="1 7">Multi-pass membrane protein</topology>
    </subcellularLocation>
</comment>